<evidence type="ECO:0000256" key="2">
    <source>
        <dbReference type="SAM" id="Phobius"/>
    </source>
</evidence>
<dbReference type="PANTHER" id="PTHR23308">
    <property type="entry name" value="NUCLEAR INHIBITOR OF PROTEIN PHOSPHATASE-1"/>
    <property type="match status" value="1"/>
</dbReference>
<feature type="region of interest" description="Disordered" evidence="1">
    <location>
        <begin position="37"/>
        <end position="59"/>
    </location>
</feature>
<dbReference type="Gene3D" id="2.60.200.20">
    <property type="match status" value="1"/>
</dbReference>
<evidence type="ECO:0000259" key="3">
    <source>
        <dbReference type="PROSITE" id="PS50006"/>
    </source>
</evidence>
<evidence type="ECO:0000313" key="4">
    <source>
        <dbReference type="EMBL" id="MBL4931550.1"/>
    </source>
</evidence>
<keyword evidence="5" id="KW-1185">Reference proteome</keyword>
<evidence type="ECO:0000313" key="5">
    <source>
        <dbReference type="Proteomes" id="UP000623681"/>
    </source>
</evidence>
<dbReference type="InterPro" id="IPR000253">
    <property type="entry name" value="FHA_dom"/>
</dbReference>
<gene>
    <name evidence="4" type="ORF">JK634_07015</name>
</gene>
<accession>A0A937FCJ2</accession>
<feature type="compositionally biased region" description="Basic residues" evidence="1">
    <location>
        <begin position="37"/>
        <end position="48"/>
    </location>
</feature>
<organism evidence="4 5">
    <name type="scientific">Clostridium paridis</name>
    <dbReference type="NCBI Taxonomy" id="2803863"/>
    <lineage>
        <taxon>Bacteria</taxon>
        <taxon>Bacillati</taxon>
        <taxon>Bacillota</taxon>
        <taxon>Clostridia</taxon>
        <taxon>Eubacteriales</taxon>
        <taxon>Clostridiaceae</taxon>
        <taxon>Clostridium</taxon>
    </lineage>
</organism>
<feature type="transmembrane region" description="Helical" evidence="2">
    <location>
        <begin position="6"/>
        <end position="27"/>
    </location>
</feature>
<keyword evidence="2" id="KW-1133">Transmembrane helix</keyword>
<keyword evidence="2" id="KW-0472">Membrane</keyword>
<dbReference type="Pfam" id="PF00498">
    <property type="entry name" value="FHA"/>
    <property type="match status" value="1"/>
</dbReference>
<dbReference type="AlphaFoldDB" id="A0A937FCJ2"/>
<dbReference type="InterPro" id="IPR050923">
    <property type="entry name" value="Cell_Proc_Reg/RNA_Proc"/>
</dbReference>
<keyword evidence="2" id="KW-0812">Transmembrane</keyword>
<comment type="caution">
    <text evidence="4">The sequence shown here is derived from an EMBL/GenBank/DDBJ whole genome shotgun (WGS) entry which is preliminary data.</text>
</comment>
<evidence type="ECO:0000256" key="1">
    <source>
        <dbReference type="SAM" id="MobiDB-lite"/>
    </source>
</evidence>
<name>A0A937FCJ2_9CLOT</name>
<dbReference type="SMART" id="SM00240">
    <property type="entry name" value="FHA"/>
    <property type="match status" value="1"/>
</dbReference>
<sequence>MNFQKLIAGAFAILFIIILYIIIYYALKIMNKDIRGGNKRRGTSKKGQKSYGIEVESSGDNPNLKQGTLIHIRDTVSIGRRDDNSIVLTDSFVSGYHAKLFVRNNNFYVEDLGSTNGTFLNDSRIDGRAKLNVNDELKIGSVVFRVI</sequence>
<proteinExistence type="predicted"/>
<dbReference type="EMBL" id="JAESWA010000020">
    <property type="protein sequence ID" value="MBL4931550.1"/>
    <property type="molecule type" value="Genomic_DNA"/>
</dbReference>
<dbReference type="InterPro" id="IPR008984">
    <property type="entry name" value="SMAD_FHA_dom_sf"/>
</dbReference>
<dbReference type="RefSeq" id="WP_202766934.1">
    <property type="nucleotide sequence ID" value="NZ_JAESWA010000020.1"/>
</dbReference>
<dbReference type="SUPFAM" id="SSF49879">
    <property type="entry name" value="SMAD/FHA domain"/>
    <property type="match status" value="1"/>
</dbReference>
<reference evidence="4" key="1">
    <citation type="submission" date="2021-01" db="EMBL/GenBank/DDBJ databases">
        <title>Genome public.</title>
        <authorList>
            <person name="Liu C."/>
            <person name="Sun Q."/>
        </authorList>
    </citation>
    <scope>NUCLEOTIDE SEQUENCE</scope>
    <source>
        <strain evidence="4">YIM B02565</strain>
    </source>
</reference>
<feature type="domain" description="FHA" evidence="3">
    <location>
        <begin position="76"/>
        <end position="125"/>
    </location>
</feature>
<protein>
    <submittedName>
        <fullName evidence="4">FHA domain-containing protein</fullName>
    </submittedName>
</protein>
<dbReference type="PROSITE" id="PS50006">
    <property type="entry name" value="FHA_DOMAIN"/>
    <property type="match status" value="1"/>
</dbReference>
<dbReference type="Proteomes" id="UP000623681">
    <property type="component" value="Unassembled WGS sequence"/>
</dbReference>